<keyword evidence="3" id="KW-1185">Reference proteome</keyword>
<evidence type="ECO:0000313" key="3">
    <source>
        <dbReference type="Proteomes" id="UP000785679"/>
    </source>
</evidence>
<feature type="region of interest" description="Disordered" evidence="1">
    <location>
        <begin position="42"/>
        <end position="72"/>
    </location>
</feature>
<feature type="compositionally biased region" description="Low complexity" evidence="1">
    <location>
        <begin position="56"/>
        <end position="65"/>
    </location>
</feature>
<gene>
    <name evidence="2" type="ORF">FGO68_gene3055</name>
</gene>
<evidence type="ECO:0000256" key="1">
    <source>
        <dbReference type="SAM" id="MobiDB-lite"/>
    </source>
</evidence>
<evidence type="ECO:0000313" key="2">
    <source>
        <dbReference type="EMBL" id="TNV77301.1"/>
    </source>
</evidence>
<accession>A0A8J8T0R0</accession>
<name>A0A8J8T0R0_HALGN</name>
<proteinExistence type="predicted"/>
<reference evidence="2" key="1">
    <citation type="submission" date="2019-06" db="EMBL/GenBank/DDBJ databases">
        <authorList>
            <person name="Zheng W."/>
        </authorList>
    </citation>
    <scope>NUCLEOTIDE SEQUENCE</scope>
    <source>
        <strain evidence="2">QDHG01</strain>
    </source>
</reference>
<sequence>MNVLIIQVRINLYRLKRYSDLLIFITFRAHTISWLASSCMPRSCPTPPSSAPQTISSAPSSVSSPYTPHTSL</sequence>
<protein>
    <submittedName>
        <fullName evidence="2">Uncharacterized protein</fullName>
    </submittedName>
</protein>
<organism evidence="2 3">
    <name type="scientific">Halteria grandinella</name>
    <dbReference type="NCBI Taxonomy" id="5974"/>
    <lineage>
        <taxon>Eukaryota</taxon>
        <taxon>Sar</taxon>
        <taxon>Alveolata</taxon>
        <taxon>Ciliophora</taxon>
        <taxon>Intramacronucleata</taxon>
        <taxon>Spirotrichea</taxon>
        <taxon>Stichotrichia</taxon>
        <taxon>Sporadotrichida</taxon>
        <taxon>Halteriidae</taxon>
        <taxon>Halteria</taxon>
    </lineage>
</organism>
<dbReference type="EMBL" id="RRYP01012152">
    <property type="protein sequence ID" value="TNV77301.1"/>
    <property type="molecule type" value="Genomic_DNA"/>
</dbReference>
<comment type="caution">
    <text evidence="2">The sequence shown here is derived from an EMBL/GenBank/DDBJ whole genome shotgun (WGS) entry which is preliminary data.</text>
</comment>
<dbReference type="AlphaFoldDB" id="A0A8J8T0R0"/>
<dbReference type="Proteomes" id="UP000785679">
    <property type="component" value="Unassembled WGS sequence"/>
</dbReference>